<dbReference type="InterPro" id="IPR038777">
    <property type="entry name" value="At4g18490-like"/>
</dbReference>
<accession>A0AA38S453</accession>
<feature type="compositionally biased region" description="Basic and acidic residues" evidence="1">
    <location>
        <begin position="538"/>
        <end position="551"/>
    </location>
</feature>
<reference evidence="2" key="1">
    <citation type="submission" date="2023-03" db="EMBL/GenBank/DDBJ databases">
        <title>Chromosome-scale reference genome and RAD-based genetic map of yellow starthistle (Centaurea solstitialis) reveal putative structural variation and QTLs associated with invader traits.</title>
        <authorList>
            <person name="Reatini B."/>
            <person name="Cang F.A."/>
            <person name="Jiang Q."/>
            <person name="Mckibben M.T.W."/>
            <person name="Barker M.S."/>
            <person name="Rieseberg L.H."/>
            <person name="Dlugosch K.M."/>
        </authorList>
    </citation>
    <scope>NUCLEOTIDE SEQUENCE</scope>
    <source>
        <strain evidence="2">CAN-66</strain>
        <tissue evidence="2">Leaf</tissue>
    </source>
</reference>
<name>A0AA38S453_9ASTR</name>
<dbReference type="PANTHER" id="PTHR36380:SF1">
    <property type="entry name" value="OS01G0755100 PROTEIN"/>
    <property type="match status" value="1"/>
</dbReference>
<feature type="compositionally biased region" description="Polar residues" evidence="1">
    <location>
        <begin position="552"/>
        <end position="579"/>
    </location>
</feature>
<gene>
    <name evidence="2" type="ORF">OSB04_un001542</name>
</gene>
<feature type="compositionally biased region" description="Basic and acidic residues" evidence="1">
    <location>
        <begin position="197"/>
        <end position="214"/>
    </location>
</feature>
<feature type="region of interest" description="Disordered" evidence="1">
    <location>
        <begin position="82"/>
        <end position="115"/>
    </location>
</feature>
<keyword evidence="3" id="KW-1185">Reference proteome</keyword>
<dbReference type="Proteomes" id="UP001172457">
    <property type="component" value="Unassembled WGS sequence"/>
</dbReference>
<feature type="compositionally biased region" description="Low complexity" evidence="1">
    <location>
        <begin position="152"/>
        <end position="161"/>
    </location>
</feature>
<evidence type="ECO:0000313" key="3">
    <source>
        <dbReference type="Proteomes" id="UP001172457"/>
    </source>
</evidence>
<dbReference type="PANTHER" id="PTHR36380">
    <property type="entry name" value="BNAA03G58330D PROTEIN"/>
    <property type="match status" value="1"/>
</dbReference>
<feature type="compositionally biased region" description="Basic and acidic residues" evidence="1">
    <location>
        <begin position="132"/>
        <end position="151"/>
    </location>
</feature>
<feature type="compositionally biased region" description="Basic and acidic residues" evidence="1">
    <location>
        <begin position="248"/>
        <end position="259"/>
    </location>
</feature>
<protein>
    <submittedName>
        <fullName evidence="2">Uncharacterized protein</fullName>
    </submittedName>
</protein>
<dbReference type="EMBL" id="JARYMX010000321">
    <property type="protein sequence ID" value="KAJ9535344.1"/>
    <property type="molecule type" value="Genomic_DNA"/>
</dbReference>
<sequence length="856" mass="94017">MSDSRKTAAPDVKSKEKSSLLDIDIGNDFLSSWKSADDGMDFDFGPTTGGKKKAFKFDKMDMDDFSLDADFGKLSSFKMDLSDLDISSPSKKPGKSKERSKEASSGGEHRPKKDSFAFPFVDFEEFADLDFEPKKTKIDEKSNKPKDKEGHSNTSGNGSSGDLLAEDVHASEDGDISSKQASSRGAAISKIDTQMDTIKDSDPRNEDEHLESVVDLKPSNAEQQEMHKPVSTEEMISCSVEEPIQESHLSEKRSSEPHAQKVSQDSYDHALADNVSTEGTDDVSTQGTISDVQLEEFRTVVRTVSLSTAAEQSGDVRHVAELVPTRNSSFEKSSAHMNSQSQKGEMCKAVDDNLLIGHLDGDDTSKADSHLESSMTPGIENLAHGEMIVKRNGDSVTKLHMGSLDSGTTTDELVSEKGRENIRSRSKYFTRQNGGESELQQASVSMAKLSVGNKIMSTLPNNPALGKRELDSKSIESGSKFTGISRSPPKVLSRDIPVQTENTETGRVKGLDNTRQCLKADDIGPKNETMVTTVAHDIGPRKEEPVSRSDVHPSSSIQLSKKDLSQNSLNPGPQVTSMTSTRNMGKIVVEKNRISPTKTEMRTSEVSNLRVSRATGQKLKPLNSLLPKGLTSMRSKEQGNMLLKRNISVDTKKQTPSFPTLKRKTYEVPFFSSRLLSPKKGMPDAPILLGFASVGKEVFICGHTQIIGFFRNTEIKSIKTSLCITDKVPSCYNNLRASAEKVVAEQVCNHANVADKKSPVHDVSLTEMDVSSAIENDSNVAKAEACSKELDDICNMLKKKNEEAKDLLVRAIVNNNKLLMLNHPIHQAKISFLSFHISLPCYMLEIMVAHTFHFRK</sequence>
<dbReference type="AlphaFoldDB" id="A0AA38S453"/>
<organism evidence="2 3">
    <name type="scientific">Centaurea solstitialis</name>
    <name type="common">yellow star-thistle</name>
    <dbReference type="NCBI Taxonomy" id="347529"/>
    <lineage>
        <taxon>Eukaryota</taxon>
        <taxon>Viridiplantae</taxon>
        <taxon>Streptophyta</taxon>
        <taxon>Embryophyta</taxon>
        <taxon>Tracheophyta</taxon>
        <taxon>Spermatophyta</taxon>
        <taxon>Magnoliopsida</taxon>
        <taxon>eudicotyledons</taxon>
        <taxon>Gunneridae</taxon>
        <taxon>Pentapetalae</taxon>
        <taxon>asterids</taxon>
        <taxon>campanulids</taxon>
        <taxon>Asterales</taxon>
        <taxon>Asteraceae</taxon>
        <taxon>Carduoideae</taxon>
        <taxon>Cardueae</taxon>
        <taxon>Centaureinae</taxon>
        <taxon>Centaurea</taxon>
    </lineage>
</organism>
<feature type="non-terminal residue" evidence="2">
    <location>
        <position position="856"/>
    </location>
</feature>
<evidence type="ECO:0000313" key="2">
    <source>
        <dbReference type="EMBL" id="KAJ9535344.1"/>
    </source>
</evidence>
<evidence type="ECO:0000256" key="1">
    <source>
        <dbReference type="SAM" id="MobiDB-lite"/>
    </source>
</evidence>
<comment type="caution">
    <text evidence="2">The sequence shown here is derived from an EMBL/GenBank/DDBJ whole genome shotgun (WGS) entry which is preliminary data.</text>
</comment>
<feature type="region of interest" description="Disordered" evidence="1">
    <location>
        <begin position="132"/>
        <end position="267"/>
    </location>
</feature>
<proteinExistence type="predicted"/>
<feature type="region of interest" description="Disordered" evidence="1">
    <location>
        <begin position="535"/>
        <end position="579"/>
    </location>
</feature>
<feature type="compositionally biased region" description="Basic and acidic residues" evidence="1">
    <location>
        <begin position="95"/>
        <end position="115"/>
    </location>
</feature>